<comment type="caution">
    <text evidence="2">The sequence shown here is derived from an EMBL/GenBank/DDBJ whole genome shotgun (WGS) entry which is preliminary data.</text>
</comment>
<dbReference type="EMBL" id="RCHU01000959">
    <property type="protein sequence ID" value="TKR85216.1"/>
    <property type="molecule type" value="Genomic_DNA"/>
</dbReference>
<sequence>MYYPAGSTQWEDGDKVQTSTNPAESANPVDNLDVITQGNRLDNLETSNEYPGDENIRDHQDREEYTSDASYGSDGPKLKSLTIMKITWRCRQFPIMYQLTNCLPRLILYLSLMRVFHLNL</sequence>
<dbReference type="AlphaFoldDB" id="A0A4U5NQ80"/>
<name>A0A4U5NQ80_POPAL</name>
<gene>
    <name evidence="2" type="ORF">D5086_0000249740</name>
</gene>
<protein>
    <submittedName>
        <fullName evidence="2">Uncharacterized protein</fullName>
    </submittedName>
</protein>
<feature type="compositionally biased region" description="Polar residues" evidence="1">
    <location>
        <begin position="1"/>
        <end position="24"/>
    </location>
</feature>
<accession>A0A4U5NQ80</accession>
<evidence type="ECO:0000256" key="1">
    <source>
        <dbReference type="SAM" id="MobiDB-lite"/>
    </source>
</evidence>
<evidence type="ECO:0000313" key="2">
    <source>
        <dbReference type="EMBL" id="TKR85216.1"/>
    </source>
</evidence>
<proteinExistence type="predicted"/>
<reference evidence="2" key="1">
    <citation type="submission" date="2018-10" db="EMBL/GenBank/DDBJ databases">
        <title>Population genomic analysis revealed the cold adaptation of white poplar.</title>
        <authorList>
            <person name="Liu Y.-J."/>
        </authorList>
    </citation>
    <scope>NUCLEOTIDE SEQUENCE [LARGE SCALE GENOMIC DNA]</scope>
    <source>
        <strain evidence="2">PAL-ZL1</strain>
    </source>
</reference>
<organism evidence="2">
    <name type="scientific">Populus alba</name>
    <name type="common">White poplar</name>
    <dbReference type="NCBI Taxonomy" id="43335"/>
    <lineage>
        <taxon>Eukaryota</taxon>
        <taxon>Viridiplantae</taxon>
        <taxon>Streptophyta</taxon>
        <taxon>Embryophyta</taxon>
        <taxon>Tracheophyta</taxon>
        <taxon>Spermatophyta</taxon>
        <taxon>Magnoliopsida</taxon>
        <taxon>eudicotyledons</taxon>
        <taxon>Gunneridae</taxon>
        <taxon>Pentapetalae</taxon>
        <taxon>rosids</taxon>
        <taxon>fabids</taxon>
        <taxon>Malpighiales</taxon>
        <taxon>Salicaceae</taxon>
        <taxon>Saliceae</taxon>
        <taxon>Populus</taxon>
    </lineage>
</organism>
<feature type="compositionally biased region" description="Polar residues" evidence="1">
    <location>
        <begin position="34"/>
        <end position="49"/>
    </location>
</feature>
<feature type="region of interest" description="Disordered" evidence="1">
    <location>
        <begin position="1"/>
        <end position="73"/>
    </location>
</feature>
<feature type="compositionally biased region" description="Basic and acidic residues" evidence="1">
    <location>
        <begin position="54"/>
        <end position="65"/>
    </location>
</feature>